<dbReference type="Proteomes" id="UP001163831">
    <property type="component" value="Chromosome"/>
</dbReference>
<evidence type="ECO:0000259" key="8">
    <source>
        <dbReference type="PROSITE" id="PS51194"/>
    </source>
</evidence>
<feature type="region of interest" description="Disordered" evidence="6">
    <location>
        <begin position="767"/>
        <end position="803"/>
    </location>
</feature>
<dbReference type="InterPro" id="IPR050699">
    <property type="entry name" value="RNA-DNA_Helicase"/>
</dbReference>
<evidence type="ECO:0000313" key="10">
    <source>
        <dbReference type="Proteomes" id="UP001163831"/>
    </source>
</evidence>
<evidence type="ECO:0000256" key="6">
    <source>
        <dbReference type="SAM" id="MobiDB-lite"/>
    </source>
</evidence>
<dbReference type="Gene3D" id="1.20.58.1080">
    <property type="match status" value="1"/>
</dbReference>
<dbReference type="PROSITE" id="PS51194">
    <property type="entry name" value="HELICASE_CTER"/>
    <property type="match status" value="1"/>
</dbReference>
<dbReference type="PROSITE" id="PS51192">
    <property type="entry name" value="HELICASE_ATP_BIND_1"/>
    <property type="match status" value="1"/>
</dbReference>
<dbReference type="InterPro" id="IPR027417">
    <property type="entry name" value="P-loop_NTPase"/>
</dbReference>
<dbReference type="SUPFAM" id="SSF52540">
    <property type="entry name" value="P-loop containing nucleoside triphosphate hydrolases"/>
    <property type="match status" value="1"/>
</dbReference>
<dbReference type="Pfam" id="PF22527">
    <property type="entry name" value="DEXQc_Suv3"/>
    <property type="match status" value="1"/>
</dbReference>
<keyword evidence="10" id="KW-1185">Reference proteome</keyword>
<dbReference type="InterPro" id="IPR001650">
    <property type="entry name" value="Helicase_C-like"/>
</dbReference>
<organism evidence="9 10">
    <name type="scientific">Candidatus Kirkpatrickella diaphorinae</name>
    <dbReference type="NCBI Taxonomy" id="2984322"/>
    <lineage>
        <taxon>Bacteria</taxon>
        <taxon>Pseudomonadati</taxon>
        <taxon>Pseudomonadota</taxon>
        <taxon>Alphaproteobacteria</taxon>
        <taxon>Acetobacterales</taxon>
        <taxon>Acetobacteraceae</taxon>
        <taxon>Candidatus Kirkpatrickella</taxon>
    </lineage>
</organism>
<name>A0ABY6GJQ9_9PROT</name>
<feature type="domain" description="Helicase ATP-binding" evidence="7">
    <location>
        <begin position="299"/>
        <end position="454"/>
    </location>
</feature>
<dbReference type="EMBL" id="CP107052">
    <property type="protein sequence ID" value="UYH51552.1"/>
    <property type="molecule type" value="Genomic_DNA"/>
</dbReference>
<dbReference type="PANTHER" id="PTHR12131">
    <property type="entry name" value="ATP-DEPENDENT RNA AND DNA HELICASE"/>
    <property type="match status" value="1"/>
</dbReference>
<dbReference type="PANTHER" id="PTHR12131:SF1">
    <property type="entry name" value="ATP-DEPENDENT RNA HELICASE SUPV3L1, MITOCHONDRIAL-RELATED"/>
    <property type="match status" value="1"/>
</dbReference>
<evidence type="ECO:0000256" key="3">
    <source>
        <dbReference type="ARBA" id="ARBA00022806"/>
    </source>
</evidence>
<protein>
    <submittedName>
        <fullName evidence="9">Helicase-related protein</fullName>
    </submittedName>
</protein>
<keyword evidence="1" id="KW-0547">Nucleotide-binding</keyword>
<evidence type="ECO:0000256" key="5">
    <source>
        <dbReference type="SAM" id="Coils"/>
    </source>
</evidence>
<dbReference type="Gene3D" id="1.20.272.40">
    <property type="match status" value="1"/>
</dbReference>
<keyword evidence="3 9" id="KW-0347">Helicase</keyword>
<dbReference type="Pfam" id="PF18147">
    <property type="entry name" value="Suv3_C_1"/>
    <property type="match status" value="1"/>
</dbReference>
<feature type="domain" description="Helicase C-terminal" evidence="8">
    <location>
        <begin position="460"/>
        <end position="610"/>
    </location>
</feature>
<dbReference type="InterPro" id="IPR055206">
    <property type="entry name" value="DEXQc_SUV3"/>
</dbReference>
<keyword evidence="4" id="KW-0067">ATP-binding</keyword>
<evidence type="ECO:0000259" key="7">
    <source>
        <dbReference type="PROSITE" id="PS51192"/>
    </source>
</evidence>
<accession>A0ABY6GJQ9</accession>
<gene>
    <name evidence="9" type="ORF">N5W20_01335</name>
</gene>
<keyword evidence="5" id="KW-0175">Coiled coil</keyword>
<keyword evidence="2" id="KW-0378">Hydrolase</keyword>
<dbReference type="RefSeq" id="WP_319807145.1">
    <property type="nucleotide sequence ID" value="NZ_CP107052.1"/>
</dbReference>
<dbReference type="SMART" id="SM00490">
    <property type="entry name" value="HELICc"/>
    <property type="match status" value="1"/>
</dbReference>
<evidence type="ECO:0000313" key="9">
    <source>
        <dbReference type="EMBL" id="UYH51552.1"/>
    </source>
</evidence>
<dbReference type="InterPro" id="IPR014001">
    <property type="entry name" value="Helicase_ATP-bd"/>
</dbReference>
<evidence type="ECO:0000256" key="2">
    <source>
        <dbReference type="ARBA" id="ARBA00022801"/>
    </source>
</evidence>
<sequence length="803" mass="89749">MDIICSPAQRALASATQSTGLEPSAKEMPRALRLVARALTPGDDKITDAAWRDILCTIRRKNWASRMMHLARQAHEPWISKEDMIEAAGRIDHPEAGDELLRHHLDIVIADRFREISHVPGDVFAAVKADLSDSGQFLSGQQVDHLARRIAEIFGVQDFAFESELIAQEQAQAAREEEIRRKAAQRQQREIEKLRRWEASLVGFDQVPALLHCSRQEALRWVAENRLPIARRTTQSDGIERFEFDPDMLRKLRHQLGRWRSRQDDAPRRPDAPAVGAKIGNAVIARVAALDRYAGHFKTARALKRRLVLITGPTNSGKSHAALDALAEAESGLALAPLRLLAHEFKEALGKRGVAASLMTGEERILVPDSRHIAATVEMCPFYTPVDVAIIDEAQMLTDPDRGAAWTAAIMGVPARTVYILGAPDCIPLIRRIATLCNDPLDEVSLERKSPLRAANGPTRLDQLGRSDAVIAFSRRDVLDLRAELMARGRRVAVVYGALSPEVRRAEAARFNRGEADILVATDAIGMGLNLSIRRVIFSALKKYDGRQSRDLLPQEVKQIGGRAGRYGHHEDGIVGVLAGAGNIHMIDRMLKAPPEPMVELRPLVQPDMDIVRAVADEVGSESLYGVLTRIKRAVLRADDPNYRLADMEQPMEIAAALEGVEGLELSQRWTYAMCPIDERDNGITRLVSWAAEHAAGRAVPPPGTGRLTPPAKAGREELERAEKRHKRLVAWRWLSIRFLEFYRETDRAAEHTEALNDWIESVLRQQSHRRESVRQYDGPGTRHRRAGKPSSRPSLHRTRRRD</sequence>
<dbReference type="InterPro" id="IPR041082">
    <property type="entry name" value="Suv3_C_1"/>
</dbReference>
<proteinExistence type="predicted"/>
<reference evidence="9" key="1">
    <citation type="submission" date="2022-10" db="EMBL/GenBank/DDBJ databases">
        <title>Candidatus Kirkpatrella diaphorinas gen. nov., sp. nov., an uncultured endosymbiont identified in a population of Diaphorina citri from Hawaii.</title>
        <authorList>
            <person name="Henry E.M."/>
            <person name="Carlson C.R."/>
            <person name="Kuo Y.-W."/>
        </authorList>
    </citation>
    <scope>NUCLEOTIDE SEQUENCE</scope>
    <source>
        <strain evidence="9">CADCRV1</strain>
    </source>
</reference>
<evidence type="ECO:0000256" key="4">
    <source>
        <dbReference type="ARBA" id="ARBA00022840"/>
    </source>
</evidence>
<dbReference type="GO" id="GO:0004386">
    <property type="term" value="F:helicase activity"/>
    <property type="evidence" value="ECO:0007669"/>
    <property type="project" value="UniProtKB-KW"/>
</dbReference>
<dbReference type="Pfam" id="PF00271">
    <property type="entry name" value="Helicase_C"/>
    <property type="match status" value="1"/>
</dbReference>
<dbReference type="Gene3D" id="3.40.50.300">
    <property type="entry name" value="P-loop containing nucleotide triphosphate hydrolases"/>
    <property type="match status" value="2"/>
</dbReference>
<evidence type="ECO:0000256" key="1">
    <source>
        <dbReference type="ARBA" id="ARBA00022741"/>
    </source>
</evidence>
<dbReference type="CDD" id="cd18805">
    <property type="entry name" value="SF2_C_suv3"/>
    <property type="match status" value="1"/>
</dbReference>
<feature type="coiled-coil region" evidence="5">
    <location>
        <begin position="166"/>
        <end position="194"/>
    </location>
</feature>